<evidence type="ECO:0000256" key="6">
    <source>
        <dbReference type="SAM" id="Phobius"/>
    </source>
</evidence>
<evidence type="ECO:0000256" key="2">
    <source>
        <dbReference type="ARBA" id="ARBA00022475"/>
    </source>
</evidence>
<feature type="transmembrane region" description="Helical" evidence="6">
    <location>
        <begin position="102"/>
        <end position="120"/>
    </location>
</feature>
<evidence type="ECO:0000256" key="1">
    <source>
        <dbReference type="ARBA" id="ARBA00004651"/>
    </source>
</evidence>
<gene>
    <name evidence="7" type="primary">Dana\GF14788</name>
    <name evidence="7" type="synonym">dana_GLEANR_15554</name>
    <name evidence="7" type="ORF">GF14788</name>
</gene>
<keyword evidence="8" id="KW-1185">Reference proteome</keyword>
<comment type="subcellular location">
    <subcellularLocation>
        <location evidence="1">Cell membrane</location>
        <topology evidence="1">Multi-pass membrane protein</topology>
    </subcellularLocation>
</comment>
<evidence type="ECO:0000256" key="4">
    <source>
        <dbReference type="ARBA" id="ARBA00022989"/>
    </source>
</evidence>
<dbReference type="EMBL" id="CH902620">
    <property type="protein sequence ID" value="EDV30945.2"/>
    <property type="molecule type" value="Genomic_DNA"/>
</dbReference>
<evidence type="ECO:0000313" key="7">
    <source>
        <dbReference type="EMBL" id="EDV30945.2"/>
    </source>
</evidence>
<dbReference type="HOGENOM" id="CLU_058694_0_0_1"/>
<evidence type="ECO:0000256" key="3">
    <source>
        <dbReference type="ARBA" id="ARBA00022692"/>
    </source>
</evidence>
<keyword evidence="4 6" id="KW-1133">Transmembrane helix</keyword>
<keyword evidence="5 6" id="KW-0472">Membrane</keyword>
<dbReference type="GO" id="GO:0005886">
    <property type="term" value="C:plasma membrane"/>
    <property type="evidence" value="ECO:0007669"/>
    <property type="project" value="UniProtKB-SubCell"/>
</dbReference>
<evidence type="ECO:0000313" key="8">
    <source>
        <dbReference type="Proteomes" id="UP000007801"/>
    </source>
</evidence>
<reference evidence="7 8" key="1">
    <citation type="journal article" date="2007" name="Nature">
        <title>Evolution of genes and genomes on the Drosophila phylogeny.</title>
        <authorList>
            <consortium name="Drosophila 12 Genomes Consortium"/>
            <person name="Clark A.G."/>
            <person name="Eisen M.B."/>
            <person name="Smith D.R."/>
            <person name="Bergman C.M."/>
            <person name="Oliver B."/>
            <person name="Markow T.A."/>
            <person name="Kaufman T.C."/>
            <person name="Kellis M."/>
            <person name="Gelbart W."/>
            <person name="Iyer V.N."/>
            <person name="Pollard D.A."/>
            <person name="Sackton T.B."/>
            <person name="Larracuente A.M."/>
            <person name="Singh N.D."/>
            <person name="Abad J.P."/>
            <person name="Abt D.N."/>
            <person name="Adryan B."/>
            <person name="Aguade M."/>
            <person name="Akashi H."/>
            <person name="Anderson W.W."/>
            <person name="Aquadro C.F."/>
            <person name="Ardell D.H."/>
            <person name="Arguello R."/>
            <person name="Artieri C.G."/>
            <person name="Barbash D.A."/>
            <person name="Barker D."/>
            <person name="Barsanti P."/>
            <person name="Batterham P."/>
            <person name="Batzoglou S."/>
            <person name="Begun D."/>
            <person name="Bhutkar A."/>
            <person name="Blanco E."/>
            <person name="Bosak S.A."/>
            <person name="Bradley R.K."/>
            <person name="Brand A.D."/>
            <person name="Brent M.R."/>
            <person name="Brooks A.N."/>
            <person name="Brown R.H."/>
            <person name="Butlin R.K."/>
            <person name="Caggese C."/>
            <person name="Calvi B.R."/>
            <person name="Bernardo de Carvalho A."/>
            <person name="Caspi A."/>
            <person name="Castrezana S."/>
            <person name="Celniker S.E."/>
            <person name="Chang J.L."/>
            <person name="Chapple C."/>
            <person name="Chatterji S."/>
            <person name="Chinwalla A."/>
            <person name="Civetta A."/>
            <person name="Clifton S.W."/>
            <person name="Comeron J.M."/>
            <person name="Costello J.C."/>
            <person name="Coyne J.A."/>
            <person name="Daub J."/>
            <person name="David R.G."/>
            <person name="Delcher A.L."/>
            <person name="Delehaunty K."/>
            <person name="Do C.B."/>
            <person name="Ebling H."/>
            <person name="Edwards K."/>
            <person name="Eickbush T."/>
            <person name="Evans J.D."/>
            <person name="Filipski A."/>
            <person name="Findeiss S."/>
            <person name="Freyhult E."/>
            <person name="Fulton L."/>
            <person name="Fulton R."/>
            <person name="Garcia A.C."/>
            <person name="Gardiner A."/>
            <person name="Garfield D.A."/>
            <person name="Garvin B.E."/>
            <person name="Gibson G."/>
            <person name="Gilbert D."/>
            <person name="Gnerre S."/>
            <person name="Godfrey J."/>
            <person name="Good R."/>
            <person name="Gotea V."/>
            <person name="Gravely B."/>
            <person name="Greenberg A.J."/>
            <person name="Griffiths-Jones S."/>
            <person name="Gross S."/>
            <person name="Guigo R."/>
            <person name="Gustafson E.A."/>
            <person name="Haerty W."/>
            <person name="Hahn M.W."/>
            <person name="Halligan D.L."/>
            <person name="Halpern A.L."/>
            <person name="Halter G.M."/>
            <person name="Han M.V."/>
            <person name="Heger A."/>
            <person name="Hillier L."/>
            <person name="Hinrichs A.S."/>
            <person name="Holmes I."/>
            <person name="Hoskins R.A."/>
            <person name="Hubisz M.J."/>
            <person name="Hultmark D."/>
            <person name="Huntley M.A."/>
            <person name="Jaffe D.B."/>
            <person name="Jagadeeshan S."/>
            <person name="Jeck W.R."/>
            <person name="Johnson J."/>
            <person name="Jones C.D."/>
            <person name="Jordan W.C."/>
            <person name="Karpen G.H."/>
            <person name="Kataoka E."/>
            <person name="Keightley P.D."/>
            <person name="Kheradpour P."/>
            <person name="Kirkness E.F."/>
            <person name="Koerich L.B."/>
            <person name="Kristiansen K."/>
            <person name="Kudrna D."/>
            <person name="Kulathinal R.J."/>
            <person name="Kumar S."/>
            <person name="Kwok R."/>
            <person name="Lander E."/>
            <person name="Langley C.H."/>
            <person name="Lapoint R."/>
            <person name="Lazzaro B.P."/>
            <person name="Lee S.J."/>
            <person name="Levesque L."/>
            <person name="Li R."/>
            <person name="Lin C.F."/>
            <person name="Lin M.F."/>
            <person name="Lindblad-Toh K."/>
            <person name="Llopart A."/>
            <person name="Long M."/>
            <person name="Low L."/>
            <person name="Lozovsky E."/>
            <person name="Lu J."/>
            <person name="Luo M."/>
            <person name="Machado C.A."/>
            <person name="Makalowski W."/>
            <person name="Marzo M."/>
            <person name="Matsuda M."/>
            <person name="Matzkin L."/>
            <person name="McAllister B."/>
            <person name="McBride C.S."/>
            <person name="McKernan B."/>
            <person name="McKernan K."/>
            <person name="Mendez-Lago M."/>
            <person name="Minx P."/>
            <person name="Mollenhauer M.U."/>
            <person name="Montooth K."/>
            <person name="Mount S.M."/>
            <person name="Mu X."/>
            <person name="Myers E."/>
            <person name="Negre B."/>
            <person name="Newfeld S."/>
            <person name="Nielsen R."/>
            <person name="Noor M.A."/>
            <person name="O'Grady P."/>
            <person name="Pachter L."/>
            <person name="Papaceit M."/>
            <person name="Parisi M.J."/>
            <person name="Parisi M."/>
            <person name="Parts L."/>
            <person name="Pedersen J.S."/>
            <person name="Pesole G."/>
            <person name="Phillippy A.M."/>
            <person name="Ponting C.P."/>
            <person name="Pop M."/>
            <person name="Porcelli D."/>
            <person name="Powell J.R."/>
            <person name="Prohaska S."/>
            <person name="Pruitt K."/>
            <person name="Puig M."/>
            <person name="Quesneville H."/>
            <person name="Ram K.R."/>
            <person name="Rand D."/>
            <person name="Rasmussen M.D."/>
            <person name="Reed L.K."/>
            <person name="Reenan R."/>
            <person name="Reily A."/>
            <person name="Remington K.A."/>
            <person name="Rieger T.T."/>
            <person name="Ritchie M.G."/>
            <person name="Robin C."/>
            <person name="Rogers Y.H."/>
            <person name="Rohde C."/>
            <person name="Rozas J."/>
            <person name="Rubenfield M.J."/>
            <person name="Ruiz A."/>
            <person name="Russo S."/>
            <person name="Salzberg S.L."/>
            <person name="Sanchez-Gracia A."/>
            <person name="Saranga D.J."/>
            <person name="Sato H."/>
            <person name="Schaeffer S.W."/>
            <person name="Schatz M.C."/>
            <person name="Schlenke T."/>
            <person name="Schwartz R."/>
            <person name="Segarra C."/>
            <person name="Singh R.S."/>
            <person name="Sirot L."/>
            <person name="Sirota M."/>
            <person name="Sisneros N.B."/>
            <person name="Smith C.D."/>
            <person name="Smith T.F."/>
            <person name="Spieth J."/>
            <person name="Stage D.E."/>
            <person name="Stark A."/>
            <person name="Stephan W."/>
            <person name="Strausberg R.L."/>
            <person name="Strempel S."/>
            <person name="Sturgill D."/>
            <person name="Sutton G."/>
            <person name="Sutton G.G."/>
            <person name="Tao W."/>
            <person name="Teichmann S."/>
            <person name="Tobari Y.N."/>
            <person name="Tomimura Y."/>
            <person name="Tsolas J.M."/>
            <person name="Valente V.L."/>
            <person name="Venter E."/>
            <person name="Venter J.C."/>
            <person name="Vicario S."/>
            <person name="Vieira F.G."/>
            <person name="Vilella A.J."/>
            <person name="Villasante A."/>
            <person name="Walenz B."/>
            <person name="Wang J."/>
            <person name="Wasserman M."/>
            <person name="Watts T."/>
            <person name="Wilson D."/>
            <person name="Wilson R.K."/>
            <person name="Wing R.A."/>
            <person name="Wolfner M.F."/>
            <person name="Wong A."/>
            <person name="Wong G.K."/>
            <person name="Wu C.I."/>
            <person name="Wu G."/>
            <person name="Yamamoto D."/>
            <person name="Yang H.P."/>
            <person name="Yang S.P."/>
            <person name="Yorke J.A."/>
            <person name="Yoshida K."/>
            <person name="Zdobnov E."/>
            <person name="Zhang P."/>
            <person name="Zhang Y."/>
            <person name="Zimin A.V."/>
            <person name="Baldwin J."/>
            <person name="Abdouelleil A."/>
            <person name="Abdulkadir J."/>
            <person name="Abebe A."/>
            <person name="Abera B."/>
            <person name="Abreu J."/>
            <person name="Acer S.C."/>
            <person name="Aftuck L."/>
            <person name="Alexander A."/>
            <person name="An P."/>
            <person name="Anderson E."/>
            <person name="Anderson S."/>
            <person name="Arachi H."/>
            <person name="Azer M."/>
            <person name="Bachantsang P."/>
            <person name="Barry A."/>
            <person name="Bayul T."/>
            <person name="Berlin A."/>
            <person name="Bessette D."/>
            <person name="Bloom T."/>
            <person name="Blye J."/>
            <person name="Boguslavskiy L."/>
            <person name="Bonnet C."/>
            <person name="Boukhgalter B."/>
            <person name="Bourzgui I."/>
            <person name="Brown A."/>
            <person name="Cahill P."/>
            <person name="Channer S."/>
            <person name="Cheshatsang Y."/>
            <person name="Chuda L."/>
            <person name="Citroen M."/>
            <person name="Collymore A."/>
            <person name="Cooke P."/>
            <person name="Costello M."/>
            <person name="D'Aco K."/>
            <person name="Daza R."/>
            <person name="De Haan G."/>
            <person name="DeGray S."/>
            <person name="DeMaso C."/>
            <person name="Dhargay N."/>
            <person name="Dooley K."/>
            <person name="Dooley E."/>
            <person name="Doricent M."/>
            <person name="Dorje P."/>
            <person name="Dorjee K."/>
            <person name="Dupes A."/>
            <person name="Elong R."/>
            <person name="Falk J."/>
            <person name="Farina A."/>
            <person name="Faro S."/>
            <person name="Ferguson D."/>
            <person name="Fisher S."/>
            <person name="Foley C.D."/>
            <person name="Franke A."/>
            <person name="Friedrich D."/>
            <person name="Gadbois L."/>
            <person name="Gearin G."/>
            <person name="Gearin C.R."/>
            <person name="Giannoukos G."/>
            <person name="Goode T."/>
            <person name="Graham J."/>
            <person name="Grandbois E."/>
            <person name="Grewal S."/>
            <person name="Gyaltsen K."/>
            <person name="Hafez N."/>
            <person name="Hagos B."/>
            <person name="Hall J."/>
            <person name="Henson C."/>
            <person name="Hollinger A."/>
            <person name="Honan T."/>
            <person name="Huard M.D."/>
            <person name="Hughes L."/>
            <person name="Hurhula B."/>
            <person name="Husby M.E."/>
            <person name="Kamat A."/>
            <person name="Kanga B."/>
            <person name="Kashin S."/>
            <person name="Khazanovich D."/>
            <person name="Kisner P."/>
            <person name="Lance K."/>
            <person name="Lara M."/>
            <person name="Lee W."/>
            <person name="Lennon N."/>
            <person name="Letendre F."/>
            <person name="LeVine R."/>
            <person name="Lipovsky A."/>
            <person name="Liu X."/>
            <person name="Liu J."/>
            <person name="Liu S."/>
            <person name="Lokyitsang T."/>
            <person name="Lokyitsang Y."/>
            <person name="Lubonja R."/>
            <person name="Lui A."/>
            <person name="MacDonald P."/>
            <person name="Magnisalis V."/>
            <person name="Maru K."/>
            <person name="Matthews C."/>
            <person name="McCusker W."/>
            <person name="McDonough S."/>
            <person name="Mehta T."/>
            <person name="Meldrim J."/>
            <person name="Meneus L."/>
            <person name="Mihai O."/>
            <person name="Mihalev A."/>
            <person name="Mihova T."/>
            <person name="Mittelman R."/>
            <person name="Mlenga V."/>
            <person name="Montmayeur A."/>
            <person name="Mulrain L."/>
            <person name="Navidi A."/>
            <person name="Naylor J."/>
            <person name="Negash T."/>
            <person name="Nguyen T."/>
            <person name="Nguyen N."/>
            <person name="Nicol R."/>
            <person name="Norbu C."/>
            <person name="Norbu N."/>
            <person name="Novod N."/>
            <person name="O'Neill B."/>
            <person name="Osman S."/>
            <person name="Markiewicz E."/>
            <person name="Oyono O.L."/>
            <person name="Patti C."/>
            <person name="Phunkhang P."/>
            <person name="Pierre F."/>
            <person name="Priest M."/>
            <person name="Raghuraman S."/>
            <person name="Rege F."/>
            <person name="Reyes R."/>
            <person name="Rise C."/>
            <person name="Rogov P."/>
            <person name="Ross K."/>
            <person name="Ryan E."/>
            <person name="Settipalli S."/>
            <person name="Shea T."/>
            <person name="Sherpa N."/>
            <person name="Shi L."/>
            <person name="Shih D."/>
            <person name="Sparrow T."/>
            <person name="Spaulding J."/>
            <person name="Stalker J."/>
            <person name="Stange-Thomann N."/>
            <person name="Stavropoulos S."/>
            <person name="Stone C."/>
            <person name="Strader C."/>
            <person name="Tesfaye S."/>
            <person name="Thomson T."/>
            <person name="Thoulutsang Y."/>
            <person name="Thoulutsang D."/>
            <person name="Topham K."/>
            <person name="Topping I."/>
            <person name="Tsamla T."/>
            <person name="Vassiliev H."/>
            <person name="Vo A."/>
            <person name="Wangchuk T."/>
            <person name="Wangdi T."/>
            <person name="Weiand M."/>
            <person name="Wilkinson J."/>
            <person name="Wilson A."/>
            <person name="Yadav S."/>
            <person name="Young G."/>
            <person name="Yu Q."/>
            <person name="Zembek L."/>
            <person name="Zhong D."/>
            <person name="Zimmer A."/>
            <person name="Zwirko Z."/>
            <person name="Jaffe D.B."/>
            <person name="Alvarez P."/>
            <person name="Brockman W."/>
            <person name="Butler J."/>
            <person name="Chin C."/>
            <person name="Gnerre S."/>
            <person name="Grabherr M."/>
            <person name="Kleber M."/>
            <person name="Mauceli E."/>
            <person name="MacCallum I."/>
        </authorList>
    </citation>
    <scope>NUCLEOTIDE SEQUENCE [LARGE SCALE GENOMIC DNA]</scope>
    <source>
        <strain evidence="8">Tucson 14024-0371.13</strain>
    </source>
</reference>
<organism evidence="7 8">
    <name type="scientific">Drosophila ananassae</name>
    <name type="common">Fruit fly</name>
    <dbReference type="NCBI Taxonomy" id="7217"/>
    <lineage>
        <taxon>Eukaryota</taxon>
        <taxon>Metazoa</taxon>
        <taxon>Ecdysozoa</taxon>
        <taxon>Arthropoda</taxon>
        <taxon>Hexapoda</taxon>
        <taxon>Insecta</taxon>
        <taxon>Pterygota</taxon>
        <taxon>Neoptera</taxon>
        <taxon>Endopterygota</taxon>
        <taxon>Diptera</taxon>
        <taxon>Brachycera</taxon>
        <taxon>Muscomorpha</taxon>
        <taxon>Ephydroidea</taxon>
        <taxon>Drosophilidae</taxon>
        <taxon>Drosophila</taxon>
        <taxon>Sophophora</taxon>
    </lineage>
</organism>
<protein>
    <recommendedName>
        <fullName evidence="9">Gustatory receptor</fullName>
    </recommendedName>
</protein>
<keyword evidence="2" id="KW-1003">Cell membrane</keyword>
<dbReference type="GeneID" id="6497607"/>
<evidence type="ECO:0008006" key="9">
    <source>
        <dbReference type="Google" id="ProtNLM"/>
    </source>
</evidence>
<feature type="transmembrane region" description="Helical" evidence="6">
    <location>
        <begin position="132"/>
        <end position="155"/>
    </location>
</feature>
<dbReference type="Pfam" id="PF08395">
    <property type="entry name" value="7tm_7"/>
    <property type="match status" value="1"/>
</dbReference>
<dbReference type="STRING" id="7217.B3MMJ9"/>
<proteinExistence type="predicted"/>
<keyword evidence="3 6" id="KW-0812">Transmembrane</keyword>
<dbReference type="GO" id="GO:0050909">
    <property type="term" value="P:sensory perception of taste"/>
    <property type="evidence" value="ECO:0007669"/>
    <property type="project" value="InterPro"/>
</dbReference>
<evidence type="ECO:0000256" key="5">
    <source>
        <dbReference type="ARBA" id="ARBA00023136"/>
    </source>
</evidence>
<dbReference type="InterPro" id="IPR013604">
    <property type="entry name" value="7TM_chemorcpt"/>
</dbReference>
<dbReference type="OrthoDB" id="7856336at2759"/>
<dbReference type="Proteomes" id="UP000007801">
    <property type="component" value="Unassembled WGS sequence"/>
</dbReference>
<dbReference type="KEGG" id="dan:6497607"/>
<dbReference type="AlphaFoldDB" id="B3MMJ9"/>
<accession>B3MMJ9</accession>
<name>B3MMJ9_DROAN</name>
<feature type="transmembrane region" description="Helical" evidence="6">
    <location>
        <begin position="6"/>
        <end position="28"/>
    </location>
</feature>
<sequence length="233" mass="27103">MLGLGLQFVTMTIMNLAISQHFLIMLLVRANYRLLNRELRQMIDECKHLSYYSPRNGVFMTKCCFIADQLDNLGRIRSHLHSIVTQLQEVFGLQALMVYTEYYITTIGVSYFLFSMYKYGDTNLRVTTLSRILVFIWMASYYLDALMNLAIILQVQGDEQKMSRILAERTLFAPGLDVRLEESFENTQIQLVRNPLKMNVMHLFPTNYSNTTAMISSVFMNSISLIQYDMANF</sequence>
<dbReference type="InParanoid" id="B3MMJ9"/>